<organism evidence="1 2">
    <name type="scientific">Flavobacterium branchiophilum</name>
    <dbReference type="NCBI Taxonomy" id="55197"/>
    <lineage>
        <taxon>Bacteria</taxon>
        <taxon>Pseudomonadati</taxon>
        <taxon>Bacteroidota</taxon>
        <taxon>Flavobacteriia</taxon>
        <taxon>Flavobacteriales</taxon>
        <taxon>Flavobacteriaceae</taxon>
        <taxon>Flavobacterium</taxon>
    </lineage>
</organism>
<accession>A0A543FZS4</accession>
<evidence type="ECO:0008006" key="3">
    <source>
        <dbReference type="Google" id="ProtNLM"/>
    </source>
</evidence>
<reference evidence="1 2" key="1">
    <citation type="submission" date="2019-06" db="EMBL/GenBank/DDBJ databases">
        <title>Genomic Encyclopedia of Archaeal and Bacterial Type Strains, Phase II (KMG-II): from individual species to whole genera.</title>
        <authorList>
            <person name="Goeker M."/>
        </authorList>
    </citation>
    <scope>NUCLEOTIDE SEQUENCE [LARGE SCALE GENOMIC DNA]</scope>
    <source>
        <strain evidence="1 2">DSM 24789</strain>
    </source>
</reference>
<sequence>MTEITEGTIKVFLTKNELAYLPTHNKLSLPIINRIYKKMIYGIKFDVVKVNGNFIIDGHHRYISSELAKNEIGKTTYPKTSATIEYFWDEVQFVTEEWDTDSKILYLNQLDAKYNGLSLEKMIEISK</sequence>
<dbReference type="RefSeq" id="WP_089079457.1">
    <property type="nucleotide sequence ID" value="NZ_VFPJ01000001.1"/>
</dbReference>
<gene>
    <name evidence="1" type="ORF">BC670_0028</name>
</gene>
<comment type="caution">
    <text evidence="1">The sequence shown here is derived from an EMBL/GenBank/DDBJ whole genome shotgun (WGS) entry which is preliminary data.</text>
</comment>
<name>A0A543FZS4_9FLAO</name>
<proteinExistence type="predicted"/>
<evidence type="ECO:0000313" key="2">
    <source>
        <dbReference type="Proteomes" id="UP000320773"/>
    </source>
</evidence>
<dbReference type="Proteomes" id="UP000320773">
    <property type="component" value="Unassembled WGS sequence"/>
</dbReference>
<protein>
    <recommendedName>
        <fullName evidence="3">ParB/Sulfiredoxin domain-containing protein</fullName>
    </recommendedName>
</protein>
<evidence type="ECO:0000313" key="1">
    <source>
        <dbReference type="EMBL" id="TQM39254.1"/>
    </source>
</evidence>
<dbReference type="EMBL" id="VFPJ01000001">
    <property type="protein sequence ID" value="TQM39254.1"/>
    <property type="molecule type" value="Genomic_DNA"/>
</dbReference>
<dbReference type="AlphaFoldDB" id="A0A543FZS4"/>